<dbReference type="SUPFAM" id="SSF47413">
    <property type="entry name" value="lambda repressor-like DNA-binding domains"/>
    <property type="match status" value="1"/>
</dbReference>
<proteinExistence type="predicted"/>
<dbReference type="Proteomes" id="UP000192491">
    <property type="component" value="Unassembled WGS sequence"/>
</dbReference>
<gene>
    <name evidence="1" type="ORF">BWK73_25575</name>
</gene>
<dbReference type="EMBL" id="MTEJ01000176">
    <property type="protein sequence ID" value="OQX08374.1"/>
    <property type="molecule type" value="Genomic_DNA"/>
</dbReference>
<dbReference type="Pfam" id="PF14549">
    <property type="entry name" value="P22_Cro"/>
    <property type="match status" value="1"/>
</dbReference>
<protein>
    <recommendedName>
        <fullName evidence="3">Rha family transcriptional regulator</fullName>
    </recommendedName>
</protein>
<organism evidence="1 2">
    <name type="scientific">Thiothrix lacustris</name>
    <dbReference type="NCBI Taxonomy" id="525917"/>
    <lineage>
        <taxon>Bacteria</taxon>
        <taxon>Pseudomonadati</taxon>
        <taxon>Pseudomonadota</taxon>
        <taxon>Gammaproteobacteria</taxon>
        <taxon>Thiotrichales</taxon>
        <taxon>Thiotrichaceae</taxon>
        <taxon>Thiothrix</taxon>
    </lineage>
</organism>
<dbReference type="GO" id="GO:0003677">
    <property type="term" value="F:DNA binding"/>
    <property type="evidence" value="ECO:0007669"/>
    <property type="project" value="InterPro"/>
</dbReference>
<accession>A0A1Y1QLI2</accession>
<comment type="caution">
    <text evidence="1">The sequence shown here is derived from an EMBL/GenBank/DDBJ whole genome shotgun (WGS) entry which is preliminary data.</text>
</comment>
<evidence type="ECO:0000313" key="1">
    <source>
        <dbReference type="EMBL" id="OQX08374.1"/>
    </source>
</evidence>
<dbReference type="Gene3D" id="1.10.260.40">
    <property type="entry name" value="lambda repressor-like DNA-binding domains"/>
    <property type="match status" value="1"/>
</dbReference>
<reference evidence="1 2" key="1">
    <citation type="submission" date="2017-01" db="EMBL/GenBank/DDBJ databases">
        <title>Novel large sulfur bacteria in the metagenomes of groundwater-fed chemosynthetic microbial mats in the Lake Huron basin.</title>
        <authorList>
            <person name="Sharrar A.M."/>
            <person name="Flood B.E."/>
            <person name="Bailey J.V."/>
            <person name="Jones D.S."/>
            <person name="Biddanda B."/>
            <person name="Ruberg S.A."/>
            <person name="Marcus D.N."/>
            <person name="Dick G.J."/>
        </authorList>
    </citation>
    <scope>NUCLEOTIDE SEQUENCE [LARGE SCALE GENOMIC DNA]</scope>
    <source>
        <strain evidence="1">A8</strain>
    </source>
</reference>
<dbReference type="InterPro" id="IPR010982">
    <property type="entry name" value="Lambda_DNA-bd_dom_sf"/>
</dbReference>
<dbReference type="AlphaFoldDB" id="A0A1Y1QLI2"/>
<name>A0A1Y1QLI2_9GAMM</name>
<evidence type="ECO:0000313" key="2">
    <source>
        <dbReference type="Proteomes" id="UP000192491"/>
    </source>
</evidence>
<evidence type="ECO:0008006" key="3">
    <source>
        <dbReference type="Google" id="ProtNLM"/>
    </source>
</evidence>
<sequence>MNAQMIIEKLGGTTATAKLLGIRPPSVTEWRKKNVVPALRIFQLRVLRPDLFGDQGTATPLVVETPAVGDERVGDGDGR</sequence>